<evidence type="ECO:0000256" key="1">
    <source>
        <dbReference type="SAM" id="MobiDB-lite"/>
    </source>
</evidence>
<comment type="caution">
    <text evidence="2">The sequence shown here is derived from an EMBL/GenBank/DDBJ whole genome shotgun (WGS) entry which is preliminary data.</text>
</comment>
<feature type="compositionally biased region" description="Basic and acidic residues" evidence="1">
    <location>
        <begin position="69"/>
        <end position="85"/>
    </location>
</feature>
<dbReference type="EMBL" id="AYEU01000015">
    <property type="protein sequence ID" value="ESK47501.1"/>
    <property type="molecule type" value="Genomic_DNA"/>
</dbReference>
<feature type="region of interest" description="Disordered" evidence="1">
    <location>
        <begin position="41"/>
        <end position="101"/>
    </location>
</feature>
<dbReference type="HOGENOM" id="CLU_2285251_0_0_6"/>
<dbReference type="Proteomes" id="UP000018418">
    <property type="component" value="Unassembled WGS sequence"/>
</dbReference>
<dbReference type="RefSeq" id="WP_004904466.1">
    <property type="nucleotide sequence ID" value="NZ_BBTI01000016.1"/>
</dbReference>
<gene>
    <name evidence="2" type="ORF">P255_02983</name>
</gene>
<protein>
    <submittedName>
        <fullName evidence="2">Uncharacterized protein</fullName>
    </submittedName>
</protein>
<feature type="compositionally biased region" description="Polar residues" evidence="1">
    <location>
        <begin position="54"/>
        <end position="68"/>
    </location>
</feature>
<dbReference type="OrthoDB" id="6713274at2"/>
<accession>V2UG57</accession>
<organism evidence="2 3">
    <name type="scientific">Acinetobacter brisouii CIP 110357</name>
    <dbReference type="NCBI Taxonomy" id="1341683"/>
    <lineage>
        <taxon>Bacteria</taxon>
        <taxon>Pseudomonadati</taxon>
        <taxon>Pseudomonadota</taxon>
        <taxon>Gammaproteobacteria</taxon>
        <taxon>Moraxellales</taxon>
        <taxon>Moraxellaceae</taxon>
        <taxon>Acinetobacter</taxon>
    </lineage>
</organism>
<dbReference type="PATRIC" id="fig|1341683.3.peg.2944"/>
<reference evidence="2 3" key="1">
    <citation type="submission" date="2013-10" db="EMBL/GenBank/DDBJ databases">
        <title>The Genome Sequence of Acinetobacter brisouii CIP 110357.</title>
        <authorList>
            <consortium name="The Broad Institute Genomics Platform"/>
            <consortium name="The Broad Institute Genome Sequencing Center for Infectious Disease"/>
            <person name="Cerqueira G."/>
            <person name="Feldgarden M."/>
            <person name="Courvalin P."/>
            <person name="Grillot-Courvalin C."/>
            <person name="Clermont D."/>
            <person name="Rocha E."/>
            <person name="Yoon E.-J."/>
            <person name="Nemec A."/>
            <person name="Young S.K."/>
            <person name="Zeng Q."/>
            <person name="Gargeya S."/>
            <person name="Fitzgerald M."/>
            <person name="Abouelleil A."/>
            <person name="Alvarado L."/>
            <person name="Berlin A.M."/>
            <person name="Chapman S.B."/>
            <person name="Gainer-Dewar J."/>
            <person name="Goldberg J."/>
            <person name="Gnerre S."/>
            <person name="Griggs A."/>
            <person name="Gujja S."/>
            <person name="Hansen M."/>
            <person name="Howarth C."/>
            <person name="Imamovic A."/>
            <person name="Ireland A."/>
            <person name="Larimer J."/>
            <person name="McCowan C."/>
            <person name="Murphy C."/>
            <person name="Pearson M."/>
            <person name="Poon T.W."/>
            <person name="Priest M."/>
            <person name="Roberts A."/>
            <person name="Saif S."/>
            <person name="Shea T."/>
            <person name="Sykes S."/>
            <person name="Wortman J."/>
            <person name="Nusbaum C."/>
            <person name="Birren B."/>
        </authorList>
    </citation>
    <scope>NUCLEOTIDE SEQUENCE [LARGE SCALE GENOMIC DNA]</scope>
    <source>
        <strain evidence="2 3">CIP 110357</strain>
    </source>
</reference>
<evidence type="ECO:0000313" key="3">
    <source>
        <dbReference type="Proteomes" id="UP000018418"/>
    </source>
</evidence>
<proteinExistence type="predicted"/>
<evidence type="ECO:0000313" key="2">
    <source>
        <dbReference type="EMBL" id="ESK47501.1"/>
    </source>
</evidence>
<dbReference type="AlphaFoldDB" id="V2UG57"/>
<sequence>MPRYQANKTIGRFKKGEIISDFPPRQIAIWLHQGAISEVKETEEVESADLATEVTKTSVDETTVQKSLEGSEKTGDSAVEQEKTPVQENSDPATPTEATQD</sequence>
<name>V2UG57_9GAMM</name>
<feature type="compositionally biased region" description="Polar residues" evidence="1">
    <location>
        <begin position="86"/>
        <end position="101"/>
    </location>
</feature>
<keyword evidence="3" id="KW-1185">Reference proteome</keyword>